<reference evidence="1" key="1">
    <citation type="journal article" date="2022" name="New Phytol.">
        <title>Evolutionary transition to the ectomycorrhizal habit in the genomes of a hyperdiverse lineage of mushroom-forming fungi.</title>
        <authorList>
            <person name="Looney B."/>
            <person name="Miyauchi S."/>
            <person name="Morin E."/>
            <person name="Drula E."/>
            <person name="Courty P.E."/>
            <person name="Kohler A."/>
            <person name="Kuo A."/>
            <person name="LaButti K."/>
            <person name="Pangilinan J."/>
            <person name="Lipzen A."/>
            <person name="Riley R."/>
            <person name="Andreopoulos W."/>
            <person name="He G."/>
            <person name="Johnson J."/>
            <person name="Nolan M."/>
            <person name="Tritt A."/>
            <person name="Barry K.W."/>
            <person name="Grigoriev I.V."/>
            <person name="Nagy L.G."/>
            <person name="Hibbett D."/>
            <person name="Henrissat B."/>
            <person name="Matheny P.B."/>
            <person name="Labbe J."/>
            <person name="Martin F.M."/>
        </authorList>
    </citation>
    <scope>NUCLEOTIDE SEQUENCE</scope>
    <source>
        <strain evidence="1">BPL690</strain>
    </source>
</reference>
<gene>
    <name evidence="1" type="ORF">B0F90DRAFT_688375</name>
</gene>
<sequence>MPCQVRNSLLIVFLLRPRRTCPVLPMPWVMAFLFLELELCSPVFIWELSSFNSGKPTDPPLQAPQGLHGAQLNCACLRALNTTSTKPTAACELWGLTSFHLGQVTQAIANTLIITSI</sequence>
<dbReference type="AlphaFoldDB" id="A0AAD4M388"/>
<evidence type="ECO:0000313" key="1">
    <source>
        <dbReference type="EMBL" id="KAI0298730.1"/>
    </source>
</evidence>
<dbReference type="EMBL" id="WTXG01000027">
    <property type="protein sequence ID" value="KAI0298730.1"/>
    <property type="molecule type" value="Genomic_DNA"/>
</dbReference>
<keyword evidence="2" id="KW-1185">Reference proteome</keyword>
<dbReference type="Proteomes" id="UP001203297">
    <property type="component" value="Unassembled WGS sequence"/>
</dbReference>
<proteinExistence type="predicted"/>
<organism evidence="1 2">
    <name type="scientific">Multifurca ochricompacta</name>
    <dbReference type="NCBI Taxonomy" id="376703"/>
    <lineage>
        <taxon>Eukaryota</taxon>
        <taxon>Fungi</taxon>
        <taxon>Dikarya</taxon>
        <taxon>Basidiomycota</taxon>
        <taxon>Agaricomycotina</taxon>
        <taxon>Agaricomycetes</taxon>
        <taxon>Russulales</taxon>
        <taxon>Russulaceae</taxon>
        <taxon>Multifurca</taxon>
    </lineage>
</organism>
<accession>A0AAD4M388</accession>
<protein>
    <submittedName>
        <fullName evidence="1">Uncharacterized protein</fullName>
    </submittedName>
</protein>
<name>A0AAD4M388_9AGAM</name>
<evidence type="ECO:0000313" key="2">
    <source>
        <dbReference type="Proteomes" id="UP001203297"/>
    </source>
</evidence>
<comment type="caution">
    <text evidence="1">The sequence shown here is derived from an EMBL/GenBank/DDBJ whole genome shotgun (WGS) entry which is preliminary data.</text>
</comment>